<proteinExistence type="predicted"/>
<sequence>MEQSEIRGSDSQPTPRFGEWDDNDPSSSENYSHIFNRIRSEGIVSNKIVLAVKFSSRTKRRKMVKAPRALKGIKSVDCNKKDGILIVIGDVDPDKVIAYAKTIADTKS</sequence>
<organism evidence="1 2">
    <name type="scientific">Smallanthus sonchifolius</name>
    <dbReference type="NCBI Taxonomy" id="185202"/>
    <lineage>
        <taxon>Eukaryota</taxon>
        <taxon>Viridiplantae</taxon>
        <taxon>Streptophyta</taxon>
        <taxon>Embryophyta</taxon>
        <taxon>Tracheophyta</taxon>
        <taxon>Spermatophyta</taxon>
        <taxon>Magnoliopsida</taxon>
        <taxon>eudicotyledons</taxon>
        <taxon>Gunneridae</taxon>
        <taxon>Pentapetalae</taxon>
        <taxon>asterids</taxon>
        <taxon>campanulids</taxon>
        <taxon>Asterales</taxon>
        <taxon>Asteraceae</taxon>
        <taxon>Asteroideae</taxon>
        <taxon>Heliantheae alliance</taxon>
        <taxon>Millerieae</taxon>
        <taxon>Smallanthus</taxon>
    </lineage>
</organism>
<reference evidence="1 2" key="2">
    <citation type="journal article" date="2022" name="Mol. Ecol. Resour.">
        <title>The genomes of chicory, endive, great burdock and yacon provide insights into Asteraceae paleo-polyploidization history and plant inulin production.</title>
        <authorList>
            <person name="Fan W."/>
            <person name="Wang S."/>
            <person name="Wang H."/>
            <person name="Wang A."/>
            <person name="Jiang F."/>
            <person name="Liu H."/>
            <person name="Zhao H."/>
            <person name="Xu D."/>
            <person name="Zhang Y."/>
        </authorList>
    </citation>
    <scope>NUCLEOTIDE SEQUENCE [LARGE SCALE GENOMIC DNA]</scope>
    <source>
        <strain evidence="2">cv. Yunnan</strain>
        <tissue evidence="1">Leaves</tissue>
    </source>
</reference>
<reference evidence="2" key="1">
    <citation type="journal article" date="2022" name="Mol. Ecol. Resour.">
        <title>The genomes of chicory, endive, great burdock and yacon provide insights into Asteraceae palaeo-polyploidization history and plant inulin production.</title>
        <authorList>
            <person name="Fan W."/>
            <person name="Wang S."/>
            <person name="Wang H."/>
            <person name="Wang A."/>
            <person name="Jiang F."/>
            <person name="Liu H."/>
            <person name="Zhao H."/>
            <person name="Xu D."/>
            <person name="Zhang Y."/>
        </authorList>
    </citation>
    <scope>NUCLEOTIDE SEQUENCE [LARGE SCALE GENOMIC DNA]</scope>
    <source>
        <strain evidence="2">cv. Yunnan</strain>
    </source>
</reference>
<gene>
    <name evidence="1" type="ORF">L1987_64797</name>
</gene>
<keyword evidence="2" id="KW-1185">Reference proteome</keyword>
<name>A0ACB9BSR4_9ASTR</name>
<evidence type="ECO:0000313" key="2">
    <source>
        <dbReference type="Proteomes" id="UP001056120"/>
    </source>
</evidence>
<dbReference type="Proteomes" id="UP001056120">
    <property type="component" value="Linkage Group LG22"/>
</dbReference>
<accession>A0ACB9BSR4</accession>
<comment type="caution">
    <text evidence="1">The sequence shown here is derived from an EMBL/GenBank/DDBJ whole genome shotgun (WGS) entry which is preliminary data.</text>
</comment>
<protein>
    <submittedName>
        <fullName evidence="1">Uncharacterized protein</fullName>
    </submittedName>
</protein>
<evidence type="ECO:0000313" key="1">
    <source>
        <dbReference type="EMBL" id="KAI3725025.1"/>
    </source>
</evidence>
<dbReference type="EMBL" id="CM042039">
    <property type="protein sequence ID" value="KAI3725025.1"/>
    <property type="molecule type" value="Genomic_DNA"/>
</dbReference>